<keyword evidence="3" id="KW-1185">Reference proteome</keyword>
<keyword evidence="1" id="KW-0472">Membrane</keyword>
<feature type="transmembrane region" description="Helical" evidence="1">
    <location>
        <begin position="12"/>
        <end position="34"/>
    </location>
</feature>
<reference evidence="3" key="1">
    <citation type="journal article" date="2019" name="Int. J. Syst. Evol. Microbiol.">
        <title>The Global Catalogue of Microorganisms (GCM) 10K type strain sequencing project: providing services to taxonomists for standard genome sequencing and annotation.</title>
        <authorList>
            <consortium name="The Broad Institute Genomics Platform"/>
            <consortium name="The Broad Institute Genome Sequencing Center for Infectious Disease"/>
            <person name="Wu L."/>
            <person name="Ma J."/>
        </authorList>
    </citation>
    <scope>NUCLEOTIDE SEQUENCE [LARGE SCALE GENOMIC DNA]</scope>
    <source>
        <strain evidence="3">NBRC 109019</strain>
    </source>
</reference>
<evidence type="ECO:0000313" key="2">
    <source>
        <dbReference type="EMBL" id="BDZ53924.1"/>
    </source>
</evidence>
<keyword evidence="1" id="KW-0812">Transmembrane</keyword>
<evidence type="ECO:0000256" key="1">
    <source>
        <dbReference type="SAM" id="Phobius"/>
    </source>
</evidence>
<dbReference type="Proteomes" id="UP001321477">
    <property type="component" value="Chromosome"/>
</dbReference>
<organism evidence="2 3">
    <name type="scientific">Agromyces marinus</name>
    <dbReference type="NCBI Taxonomy" id="1389020"/>
    <lineage>
        <taxon>Bacteria</taxon>
        <taxon>Bacillati</taxon>
        <taxon>Actinomycetota</taxon>
        <taxon>Actinomycetes</taxon>
        <taxon>Micrococcales</taxon>
        <taxon>Microbacteriaceae</taxon>
        <taxon>Agromyces</taxon>
    </lineage>
</organism>
<evidence type="ECO:0000313" key="3">
    <source>
        <dbReference type="Proteomes" id="UP001321477"/>
    </source>
</evidence>
<name>A0ABN6Y9F2_9MICO</name>
<protein>
    <recommendedName>
        <fullName evidence="4">PH domain-containing protein</fullName>
    </recommendedName>
</protein>
<evidence type="ECO:0008006" key="4">
    <source>
        <dbReference type="Google" id="ProtNLM"/>
    </source>
</evidence>
<gene>
    <name evidence="2" type="ORF">GCM10025870_09970</name>
</gene>
<keyword evidence="1" id="KW-1133">Transmembrane helix</keyword>
<accession>A0ABN6Y9F2</accession>
<sequence>MHTLRPRRSLPLAMGLPALALSAPVLAALAWVVAPIGATAAGLTLATAAMLTMLGAAAWVAYQRTEIIVSSHGIVERGFLGRLTSTARRDIAAVIRLETYRGDSLETAHQLFAVDHDGRCILRMRGAFWDEASQALVADALDVPEVVRNEPVTTSELRRSDPDLLYWFEGRRLGG</sequence>
<dbReference type="EMBL" id="AP027734">
    <property type="protein sequence ID" value="BDZ53924.1"/>
    <property type="molecule type" value="Genomic_DNA"/>
</dbReference>
<feature type="transmembrane region" description="Helical" evidence="1">
    <location>
        <begin position="40"/>
        <end position="62"/>
    </location>
</feature>
<proteinExistence type="predicted"/>